<comment type="pathway">
    <text evidence="3">Amino-acid biosynthesis; L-methionine biosynthesis via de novo pathway.</text>
</comment>
<dbReference type="Pfam" id="PF02574">
    <property type="entry name" value="S-methyl_trans"/>
    <property type="match status" value="1"/>
</dbReference>
<evidence type="ECO:0000256" key="1">
    <source>
        <dbReference type="ARBA" id="ARBA00022603"/>
    </source>
</evidence>
<keyword evidence="6" id="KW-1185">Reference proteome</keyword>
<dbReference type="PANTHER" id="PTHR46120:SF1">
    <property type="entry name" value="HCY-BINDING DOMAIN-CONTAINING PROTEIN"/>
    <property type="match status" value="1"/>
</dbReference>
<dbReference type="PANTHER" id="PTHR46120">
    <property type="entry name" value="BETAINE--HOMOCYSTEINE S-METHYLTRANSFERASE 1"/>
    <property type="match status" value="1"/>
</dbReference>
<evidence type="ECO:0000256" key="2">
    <source>
        <dbReference type="ARBA" id="ARBA00022679"/>
    </source>
</evidence>
<dbReference type="SUPFAM" id="SSF82282">
    <property type="entry name" value="Homocysteine S-methyltransferase"/>
    <property type="match status" value="1"/>
</dbReference>
<dbReference type="Gene3D" id="3.20.20.330">
    <property type="entry name" value="Homocysteine-binding-like domain"/>
    <property type="match status" value="2"/>
</dbReference>
<dbReference type="AlphaFoldDB" id="A0A1I8FQT2"/>
<name>A0A1I8FQT2_9PLAT</name>
<sequence>IYRRYAKPATHSVPSRTGGKFRFLQQNNILNSGLSQMVSSADAHNATANDYNFGFIARSLGQRMLALLLCGRRESPARNFKATLTNLKPVQVSSPLDGGKSWLRQTAEEPFKPVFQFYQRSKPWAPSSDARHYGAALTTAEVVIGDGGFVFALEKRRATSRRGRGHRKRWSRHPEAVRQLHREFLRAGSDRMTSFPKRGNTASPRIRTNINAALVGWPRRGGQAGRAAALFLGRCLPDPTYLQRASKMSGHQGRFPMASMPRFQRRRVSTSFSGEYFEHVEEAEWAIEVAGWRPTARAASSMCIGPQATCTANSAGTAAIRMARAGWPKCGQLPTTIPLAYNDSGHAGQSRAFIDLPDVPIRLWRVAICNRLGHAPLRQGGLRPWCRASSAACCGFEPYHIRAVCRAELAAERGAIPSGSEKHVVWGGRGLKMHTKPWVRARANREYWENLNPASAVGRYSSAMSKAGQTAGRPPPATRCWMQHARARDHH</sequence>
<dbReference type="InterPro" id="IPR036589">
    <property type="entry name" value="HCY_dom_sf"/>
</dbReference>
<feature type="domain" description="Hcy-binding" evidence="5">
    <location>
        <begin position="143"/>
        <end position="193"/>
    </location>
</feature>
<dbReference type="GO" id="GO:0009086">
    <property type="term" value="P:methionine biosynthetic process"/>
    <property type="evidence" value="ECO:0007669"/>
    <property type="project" value="TreeGrafter"/>
</dbReference>
<keyword evidence="2" id="KW-0808">Transferase</keyword>
<evidence type="ECO:0000313" key="6">
    <source>
        <dbReference type="Proteomes" id="UP000095280"/>
    </source>
</evidence>
<organism evidence="6 7">
    <name type="scientific">Macrostomum lignano</name>
    <dbReference type="NCBI Taxonomy" id="282301"/>
    <lineage>
        <taxon>Eukaryota</taxon>
        <taxon>Metazoa</taxon>
        <taxon>Spiralia</taxon>
        <taxon>Lophotrochozoa</taxon>
        <taxon>Platyhelminthes</taxon>
        <taxon>Rhabditophora</taxon>
        <taxon>Macrostomorpha</taxon>
        <taxon>Macrostomida</taxon>
        <taxon>Macrostomidae</taxon>
        <taxon>Macrostomum</taxon>
    </lineage>
</organism>
<dbReference type="GO" id="GO:0047150">
    <property type="term" value="F:betaine-homocysteine S-methyltransferase activity"/>
    <property type="evidence" value="ECO:0007669"/>
    <property type="project" value="TreeGrafter"/>
</dbReference>
<reference evidence="7" key="1">
    <citation type="submission" date="2016-11" db="UniProtKB">
        <authorList>
            <consortium name="WormBaseParasite"/>
        </authorList>
    </citation>
    <scope>IDENTIFICATION</scope>
</reference>
<evidence type="ECO:0000256" key="3">
    <source>
        <dbReference type="ARBA" id="ARBA00034478"/>
    </source>
</evidence>
<evidence type="ECO:0000313" key="7">
    <source>
        <dbReference type="WBParaSite" id="maker-unitig_44739-snap-gene-0.1-mRNA-1"/>
    </source>
</evidence>
<dbReference type="Proteomes" id="UP000095280">
    <property type="component" value="Unplaced"/>
</dbReference>
<protein>
    <submittedName>
        <fullName evidence="7">Hcy-binding domain-containing protein</fullName>
    </submittedName>
</protein>
<evidence type="ECO:0000256" key="4">
    <source>
        <dbReference type="SAM" id="MobiDB-lite"/>
    </source>
</evidence>
<keyword evidence="1" id="KW-0489">Methyltransferase</keyword>
<accession>A0A1I8FQT2</accession>
<dbReference type="InterPro" id="IPR003726">
    <property type="entry name" value="HCY_dom"/>
</dbReference>
<proteinExistence type="predicted"/>
<dbReference type="WBParaSite" id="maker-unitig_44739-snap-gene-0.1-mRNA-1">
    <property type="protein sequence ID" value="maker-unitig_44739-snap-gene-0.1-mRNA-1"/>
    <property type="gene ID" value="maker-unitig_44739-snap-gene-0.1"/>
</dbReference>
<evidence type="ECO:0000259" key="5">
    <source>
        <dbReference type="Pfam" id="PF02574"/>
    </source>
</evidence>
<dbReference type="InterPro" id="IPR051524">
    <property type="entry name" value="BHMT"/>
</dbReference>
<feature type="region of interest" description="Disordered" evidence="4">
    <location>
        <begin position="462"/>
        <end position="491"/>
    </location>
</feature>